<keyword evidence="3" id="KW-1185">Reference proteome</keyword>
<proteinExistence type="predicted"/>
<dbReference type="Proteomes" id="UP001165121">
    <property type="component" value="Unassembled WGS sequence"/>
</dbReference>
<sequence>MAYAREVSNSIVVRRVETERPPELIELLKEFVLHVDGNPYSIFGILRSTGESERSIFSSARSCADETEESFANTGSSTNSNPSSPVTENSDPSKAKRKYFCSSLVASAWKELGWLQTKRKSSSFWPGSFEDGGEVESLLAPGVALQPETVIDCRIVEVGLSAQCQ</sequence>
<protein>
    <submittedName>
        <fullName evidence="2">Unnamed protein product</fullName>
    </submittedName>
</protein>
<gene>
    <name evidence="2" type="ORF">Pfra01_002962100</name>
</gene>
<feature type="region of interest" description="Disordered" evidence="1">
    <location>
        <begin position="67"/>
        <end position="94"/>
    </location>
</feature>
<feature type="compositionally biased region" description="Low complexity" evidence="1">
    <location>
        <begin position="73"/>
        <end position="90"/>
    </location>
</feature>
<dbReference type="PANTHER" id="PTHR47112:SF1">
    <property type="entry name" value="PX DOMAIN-CONTAINING PROTEIN"/>
    <property type="match status" value="1"/>
</dbReference>
<dbReference type="Gene3D" id="3.90.1720.10">
    <property type="entry name" value="endopeptidase domain like (from Nostoc punctiforme)"/>
    <property type="match status" value="1"/>
</dbReference>
<organism evidence="2 3">
    <name type="scientific">Phytophthora fragariaefolia</name>
    <dbReference type="NCBI Taxonomy" id="1490495"/>
    <lineage>
        <taxon>Eukaryota</taxon>
        <taxon>Sar</taxon>
        <taxon>Stramenopiles</taxon>
        <taxon>Oomycota</taxon>
        <taxon>Peronosporomycetes</taxon>
        <taxon>Peronosporales</taxon>
        <taxon>Peronosporaceae</taxon>
        <taxon>Phytophthora</taxon>
    </lineage>
</organism>
<dbReference type="SUPFAM" id="SSF54001">
    <property type="entry name" value="Cysteine proteinases"/>
    <property type="match status" value="1"/>
</dbReference>
<accession>A0A9W6YPE2</accession>
<dbReference type="EMBL" id="BSXT01018917">
    <property type="protein sequence ID" value="GMG16045.1"/>
    <property type="molecule type" value="Genomic_DNA"/>
</dbReference>
<dbReference type="OrthoDB" id="289113at2759"/>
<evidence type="ECO:0000256" key="1">
    <source>
        <dbReference type="SAM" id="MobiDB-lite"/>
    </source>
</evidence>
<evidence type="ECO:0000313" key="2">
    <source>
        <dbReference type="EMBL" id="GMG16045.1"/>
    </source>
</evidence>
<evidence type="ECO:0000313" key="3">
    <source>
        <dbReference type="Proteomes" id="UP001165121"/>
    </source>
</evidence>
<dbReference type="AlphaFoldDB" id="A0A9W6YPE2"/>
<comment type="caution">
    <text evidence="2">The sequence shown here is derived from an EMBL/GenBank/DDBJ whole genome shotgun (WGS) entry which is preliminary data.</text>
</comment>
<name>A0A9W6YPE2_9STRA</name>
<reference evidence="2" key="1">
    <citation type="submission" date="2023-04" db="EMBL/GenBank/DDBJ databases">
        <title>Phytophthora fragariaefolia NBRC 109709.</title>
        <authorList>
            <person name="Ichikawa N."/>
            <person name="Sato H."/>
            <person name="Tonouchi N."/>
        </authorList>
    </citation>
    <scope>NUCLEOTIDE SEQUENCE</scope>
    <source>
        <strain evidence="2">NBRC 109709</strain>
    </source>
</reference>
<dbReference type="InterPro" id="IPR038765">
    <property type="entry name" value="Papain-like_cys_pep_sf"/>
</dbReference>
<dbReference type="PANTHER" id="PTHR47112">
    <property type="entry name" value="PX DOMAIN-CONTAINING PROTEIN"/>
    <property type="match status" value="1"/>
</dbReference>